<name>A0A9E7N415_9CAUD</name>
<protein>
    <submittedName>
        <fullName evidence="1">Uncharacterized protein</fullName>
    </submittedName>
</protein>
<dbReference type="GeneID" id="79585803"/>
<reference evidence="1" key="1">
    <citation type="submission" date="2022-03" db="EMBL/GenBank/DDBJ databases">
        <authorList>
            <person name="Xu M."/>
        </authorList>
    </citation>
    <scope>NUCLEOTIDE SEQUENCE</scope>
</reference>
<dbReference type="RefSeq" id="YP_010738432.1">
    <property type="nucleotide sequence ID" value="NC_073027.1"/>
</dbReference>
<proteinExistence type="predicted"/>
<evidence type="ECO:0000313" key="2">
    <source>
        <dbReference type="Proteomes" id="UP001056518"/>
    </source>
</evidence>
<dbReference type="KEGG" id="vg:79585803"/>
<dbReference type="Proteomes" id="UP001056518">
    <property type="component" value="Segment"/>
</dbReference>
<evidence type="ECO:0000313" key="1">
    <source>
        <dbReference type="EMBL" id="UTC27977.1"/>
    </source>
</evidence>
<accession>A0A9E7N415</accession>
<sequence length="325" mass="36066">MAYATGTASSPLDLLDKLKLFLEANGWTTNMYQQDGPTSPAWRLHVQKGADLFANLYASNNSTFPAINQRSGSSNVYAMGVNMSDGFNAANGWHQQPGSPLFASYRWAGIMSELAGAMPAYHFFSYPDSDDILIAVEFRTGVYQFMGFGRLAKFTPTAEYGQWFFGSTNSADSSYGTSYDVDGTYQKELIPFRLAYLASGNYAVSSFVRVNIDSINGWAASARRNTDSPAPLAAAGQARWDEWMRSATMTAAGWQTVLLRQTVYIPRSDTSYSPFGEIKYMRRLEMTNYLAAEEFTLGSEVWKVFPYRQKGGPSLQRGIAIRKVV</sequence>
<keyword evidence="2" id="KW-1185">Reference proteome</keyword>
<dbReference type="EMBL" id="ON005621">
    <property type="protein sequence ID" value="UTC27977.1"/>
    <property type="molecule type" value="Genomic_DNA"/>
</dbReference>
<organism evidence="1 2">
    <name type="scientific">Stenotrophomonas phage A1432</name>
    <dbReference type="NCBI Taxonomy" id="2930315"/>
    <lineage>
        <taxon>Viruses</taxon>
        <taxon>Duplodnaviria</taxon>
        <taxon>Heunggongvirae</taxon>
        <taxon>Uroviricota</taxon>
        <taxon>Caudoviricetes</taxon>
        <taxon>Mesyanzhinovviridae</taxon>
        <taxon>Bradleyvirinae</taxon>
        <taxon>Ghuizhouvirus</taxon>
        <taxon>Ghuizhouvirus A1432</taxon>
    </lineage>
</organism>